<dbReference type="PANTHER" id="PTHR43540:SF10">
    <property type="entry name" value="ISOCHORISMATASE"/>
    <property type="match status" value="1"/>
</dbReference>
<gene>
    <name evidence="5" type="ORF">HSCHL_1365</name>
    <name evidence="4" type="ORF">SA87_09690</name>
</gene>
<reference evidence="5 7" key="2">
    <citation type="submission" date="2017-08" db="EMBL/GenBank/DDBJ databases">
        <title>Burning lignite coal seam in the remote Altai Mountains harbors a hydrogen-driven thermophilic microbial community.</title>
        <authorList>
            <person name="Kadnikov V.V."/>
            <person name="Mardanov A.V."/>
            <person name="Ivasenko D."/>
            <person name="Beletsky A.V."/>
            <person name="Karnachuk O.V."/>
            <person name="Ravin N.V."/>
        </authorList>
    </citation>
    <scope>NUCLEOTIDE SEQUENCE [LARGE SCALE GENOMIC DNA]</scope>
    <source>
        <strain evidence="5">AL33</strain>
    </source>
</reference>
<dbReference type="CDD" id="cd00431">
    <property type="entry name" value="cysteine_hydrolases"/>
    <property type="match status" value="1"/>
</dbReference>
<accession>A0A132MG41</accession>
<keyword evidence="2" id="KW-0378">Hydrolase</keyword>
<evidence type="ECO:0000313" key="5">
    <source>
        <dbReference type="EMBL" id="PTQ51349.1"/>
    </source>
</evidence>
<dbReference type="PANTHER" id="PTHR43540">
    <property type="entry name" value="PEROXYUREIDOACRYLATE/UREIDOACRYLATE AMIDOHYDROLASE-RELATED"/>
    <property type="match status" value="1"/>
</dbReference>
<dbReference type="EMBL" id="JXBB01000012">
    <property type="protein sequence ID" value="OAR04762.1"/>
    <property type="molecule type" value="Genomic_DNA"/>
</dbReference>
<name>A0A132MG41_HYDSH</name>
<evidence type="ECO:0000313" key="6">
    <source>
        <dbReference type="Proteomes" id="UP000243024"/>
    </source>
</evidence>
<evidence type="ECO:0000313" key="7">
    <source>
        <dbReference type="Proteomes" id="UP000244180"/>
    </source>
</evidence>
<organism evidence="4 6">
    <name type="scientific">Hydrogenibacillus schlegelii</name>
    <name type="common">Bacillus schlegelii</name>
    <dbReference type="NCBI Taxonomy" id="1484"/>
    <lineage>
        <taxon>Bacteria</taxon>
        <taxon>Bacillati</taxon>
        <taxon>Bacillota</taxon>
        <taxon>Bacilli</taxon>
        <taxon>Bacillales</taxon>
        <taxon>Bacillales Family X. Incertae Sedis</taxon>
        <taxon>Hydrogenibacillus</taxon>
    </lineage>
</organism>
<dbReference type="SUPFAM" id="SSF52499">
    <property type="entry name" value="Isochorismatase-like hydrolases"/>
    <property type="match status" value="1"/>
</dbReference>
<dbReference type="Pfam" id="PF00857">
    <property type="entry name" value="Isochorismatase"/>
    <property type="match status" value="1"/>
</dbReference>
<comment type="similarity">
    <text evidence="1">Belongs to the isochorismatase family.</text>
</comment>
<evidence type="ECO:0000259" key="3">
    <source>
        <dbReference type="Pfam" id="PF00857"/>
    </source>
</evidence>
<dbReference type="OrthoDB" id="9796485at2"/>
<dbReference type="InterPro" id="IPR000868">
    <property type="entry name" value="Isochorismatase-like_dom"/>
</dbReference>
<dbReference type="InterPro" id="IPR050272">
    <property type="entry name" value="Isochorismatase-like_hydrls"/>
</dbReference>
<sequence length="194" mass="21108">MEALVVVDYLNDFAHPEGALTAGAPAQAIDAAILRAVRAFLAAERPVIFVSDAHAEDDPEFRLWPRHAVKGTWGAEVYGRTGEALKEEFRGHPHLVHLEKTKYDAFFGTDLERVLNAHEATDVYLAGINTSICVMATAQGAYFRGFRVHVLEDAVADLDAEAHRFALRHMAGIHKAALVTVDAAIRALAAGSPR</sequence>
<reference evidence="4 6" key="1">
    <citation type="submission" date="2015-09" db="EMBL/GenBank/DDBJ databases">
        <title>Draft genome sequence of Hydrogenibacillus schlegelii DSM 2000.</title>
        <authorList>
            <person name="Hemp J."/>
        </authorList>
    </citation>
    <scope>NUCLEOTIDE SEQUENCE [LARGE SCALE GENOMIC DNA]</scope>
    <source>
        <strain evidence="4 6">MA 48</strain>
    </source>
</reference>
<protein>
    <submittedName>
        <fullName evidence="5">Nicotinamidase</fullName>
    </submittedName>
</protein>
<evidence type="ECO:0000256" key="2">
    <source>
        <dbReference type="ARBA" id="ARBA00022801"/>
    </source>
</evidence>
<dbReference type="EMBL" id="PEBV01000047">
    <property type="protein sequence ID" value="PTQ51349.1"/>
    <property type="molecule type" value="Genomic_DNA"/>
</dbReference>
<evidence type="ECO:0000256" key="1">
    <source>
        <dbReference type="ARBA" id="ARBA00006336"/>
    </source>
</evidence>
<dbReference type="Proteomes" id="UP000244180">
    <property type="component" value="Unassembled WGS sequence"/>
</dbReference>
<feature type="domain" description="Isochorismatase-like" evidence="3">
    <location>
        <begin position="3"/>
        <end position="174"/>
    </location>
</feature>
<dbReference type="InterPro" id="IPR036380">
    <property type="entry name" value="Isochorismatase-like_sf"/>
</dbReference>
<dbReference type="AlphaFoldDB" id="A0A132MG41"/>
<dbReference type="Proteomes" id="UP000243024">
    <property type="component" value="Unassembled WGS sequence"/>
</dbReference>
<keyword evidence="6" id="KW-1185">Reference proteome</keyword>
<dbReference type="RefSeq" id="WP_066200226.1">
    <property type="nucleotide sequence ID" value="NZ_CBCSAS010000004.1"/>
</dbReference>
<dbReference type="Gene3D" id="3.40.50.850">
    <property type="entry name" value="Isochorismatase-like"/>
    <property type="match status" value="1"/>
</dbReference>
<comment type="caution">
    <text evidence="4">The sequence shown here is derived from an EMBL/GenBank/DDBJ whole genome shotgun (WGS) entry which is preliminary data.</text>
</comment>
<dbReference type="STRING" id="1484.SA87_09690"/>
<proteinExistence type="inferred from homology"/>
<dbReference type="GO" id="GO:0016787">
    <property type="term" value="F:hydrolase activity"/>
    <property type="evidence" value="ECO:0007669"/>
    <property type="project" value="UniProtKB-KW"/>
</dbReference>
<evidence type="ECO:0000313" key="4">
    <source>
        <dbReference type="EMBL" id="OAR04762.1"/>
    </source>
</evidence>